<organism evidence="2 3">
    <name type="scientific">Altererythrobacter lutimaris</name>
    <dbReference type="NCBI Taxonomy" id="2743979"/>
    <lineage>
        <taxon>Bacteria</taxon>
        <taxon>Pseudomonadati</taxon>
        <taxon>Pseudomonadota</taxon>
        <taxon>Alphaproteobacteria</taxon>
        <taxon>Sphingomonadales</taxon>
        <taxon>Erythrobacteraceae</taxon>
        <taxon>Altererythrobacter</taxon>
    </lineage>
</organism>
<keyword evidence="1" id="KW-0732">Signal</keyword>
<keyword evidence="3" id="KW-1185">Reference proteome</keyword>
<dbReference type="InterPro" id="IPR011051">
    <property type="entry name" value="RmlC_Cupin_sf"/>
</dbReference>
<dbReference type="Proteomes" id="UP000546031">
    <property type="component" value="Unassembled WGS sequence"/>
</dbReference>
<evidence type="ECO:0000256" key="1">
    <source>
        <dbReference type="SAM" id="SignalP"/>
    </source>
</evidence>
<dbReference type="InterPro" id="IPR014710">
    <property type="entry name" value="RmlC-like_jellyroll"/>
</dbReference>
<dbReference type="SUPFAM" id="SSF51182">
    <property type="entry name" value="RmlC-like cupins"/>
    <property type="match status" value="1"/>
</dbReference>
<feature type="chain" id="PRO_5032917147" description="Cupin domain-containing protein" evidence="1">
    <location>
        <begin position="25"/>
        <end position="263"/>
    </location>
</feature>
<gene>
    <name evidence="2" type="ORF">HUO12_05200</name>
</gene>
<sequence>MANSLALLALAQAATLTVSTPALAQKWQNIEPEAAVTHRATLERFVADYSKDPMAEPVRFGLEVEGHRFHVEPVEDGFELRNGFGGHELFYFTMSRETLNLLDQGVWNGLTAMAAATSADITPLDVLHTEGFEEPVDYTEITRRLIGHFWSRGLPEVTNFGIAHARVVHGAPATALYYDKDFRSAVYEIPAGLGREQAPTMQVPFPRMIILIKGAAEGEMNGNPFTAKAGQMLFSPPNIPVTFWNASDEEPMSFVWLMWGDGA</sequence>
<evidence type="ECO:0000313" key="2">
    <source>
        <dbReference type="EMBL" id="NVE94293.1"/>
    </source>
</evidence>
<dbReference type="AlphaFoldDB" id="A0A850H8U2"/>
<evidence type="ECO:0008006" key="4">
    <source>
        <dbReference type="Google" id="ProtNLM"/>
    </source>
</evidence>
<proteinExistence type="predicted"/>
<protein>
    <recommendedName>
        <fullName evidence="4">Cupin domain-containing protein</fullName>
    </recommendedName>
</protein>
<evidence type="ECO:0000313" key="3">
    <source>
        <dbReference type="Proteomes" id="UP000546031"/>
    </source>
</evidence>
<dbReference type="Gene3D" id="2.60.120.10">
    <property type="entry name" value="Jelly Rolls"/>
    <property type="match status" value="1"/>
</dbReference>
<accession>A0A850H8U2</accession>
<feature type="signal peptide" evidence="1">
    <location>
        <begin position="1"/>
        <end position="24"/>
    </location>
</feature>
<comment type="caution">
    <text evidence="2">The sequence shown here is derived from an EMBL/GenBank/DDBJ whole genome shotgun (WGS) entry which is preliminary data.</text>
</comment>
<name>A0A850H8U2_9SPHN</name>
<dbReference type="EMBL" id="JABWTA010000001">
    <property type="protein sequence ID" value="NVE94293.1"/>
    <property type="molecule type" value="Genomic_DNA"/>
</dbReference>
<dbReference type="RefSeq" id="WP_176272582.1">
    <property type="nucleotide sequence ID" value="NZ_JABWTA010000001.1"/>
</dbReference>
<reference evidence="2 3" key="1">
    <citation type="submission" date="2020-06" db="EMBL/GenBank/DDBJ databases">
        <title>Altererythrobacter lutimaris sp. nov., a marine bacterium isolated from a tidal flat.</title>
        <authorList>
            <person name="Kim D."/>
            <person name="Yoo Y."/>
            <person name="Kim J.-J."/>
        </authorList>
    </citation>
    <scope>NUCLEOTIDE SEQUENCE [LARGE SCALE GENOMIC DNA]</scope>
    <source>
        <strain evidence="2 3">JGD-16</strain>
    </source>
</reference>